<keyword evidence="3" id="KW-1185">Reference proteome</keyword>
<keyword evidence="1" id="KW-0812">Transmembrane</keyword>
<sequence>MSFPQKILLWLLAGALSAIYFYLRKIRKLQQQGKSWEQHIEEWNDKVNEEFADVLDPEPAPAVQEHIWKAICLDVLLWPLSWIAYINNSIYKRD</sequence>
<protein>
    <submittedName>
        <fullName evidence="2">Uncharacterized protein</fullName>
    </submittedName>
</protein>
<feature type="transmembrane region" description="Helical" evidence="1">
    <location>
        <begin position="6"/>
        <end position="23"/>
    </location>
</feature>
<dbReference type="AlphaFoldDB" id="A0A238ZZH3"/>
<keyword evidence="1" id="KW-1133">Transmembrane helix</keyword>
<name>A0A238ZZH3_9BACT</name>
<dbReference type="Proteomes" id="UP000198310">
    <property type="component" value="Unassembled WGS sequence"/>
</dbReference>
<gene>
    <name evidence="2" type="ORF">SAMN06269173_11083</name>
</gene>
<evidence type="ECO:0000313" key="3">
    <source>
        <dbReference type="Proteomes" id="UP000198310"/>
    </source>
</evidence>
<evidence type="ECO:0000313" key="2">
    <source>
        <dbReference type="EMBL" id="SNR88552.1"/>
    </source>
</evidence>
<keyword evidence="1" id="KW-0472">Membrane</keyword>
<evidence type="ECO:0000256" key="1">
    <source>
        <dbReference type="SAM" id="Phobius"/>
    </source>
</evidence>
<organism evidence="2 3">
    <name type="scientific">Hymenobacter mucosus</name>
    <dbReference type="NCBI Taxonomy" id="1411120"/>
    <lineage>
        <taxon>Bacteria</taxon>
        <taxon>Pseudomonadati</taxon>
        <taxon>Bacteroidota</taxon>
        <taxon>Cytophagia</taxon>
        <taxon>Cytophagales</taxon>
        <taxon>Hymenobacteraceae</taxon>
        <taxon>Hymenobacter</taxon>
    </lineage>
</organism>
<dbReference type="RefSeq" id="WP_089333758.1">
    <property type="nucleotide sequence ID" value="NZ_FZNS01000010.1"/>
</dbReference>
<accession>A0A238ZZH3</accession>
<dbReference type="EMBL" id="FZNS01000010">
    <property type="protein sequence ID" value="SNR88552.1"/>
    <property type="molecule type" value="Genomic_DNA"/>
</dbReference>
<reference evidence="3" key="1">
    <citation type="submission" date="2017-06" db="EMBL/GenBank/DDBJ databases">
        <authorList>
            <person name="Varghese N."/>
            <person name="Submissions S."/>
        </authorList>
    </citation>
    <scope>NUCLEOTIDE SEQUENCE [LARGE SCALE GENOMIC DNA]</scope>
    <source>
        <strain evidence="3">DSM 28041</strain>
    </source>
</reference>
<proteinExistence type="predicted"/>